<evidence type="ECO:0000313" key="1">
    <source>
        <dbReference type="EMBL" id="MFC5972543.1"/>
    </source>
</evidence>
<protein>
    <recommendedName>
        <fullName evidence="3">Nudix hydrolase domain-containing protein</fullName>
    </recommendedName>
</protein>
<gene>
    <name evidence="1" type="ORF">ACFPYI_14480</name>
</gene>
<comment type="caution">
    <text evidence="1">The sequence shown here is derived from an EMBL/GenBank/DDBJ whole genome shotgun (WGS) entry which is preliminary data.</text>
</comment>
<keyword evidence="2" id="KW-1185">Reference proteome</keyword>
<name>A0ABD5RPW8_9EURY</name>
<dbReference type="RefSeq" id="WP_247416004.1">
    <property type="nucleotide sequence ID" value="NZ_JALLGW010000001.1"/>
</dbReference>
<proteinExistence type="predicted"/>
<dbReference type="Proteomes" id="UP001596099">
    <property type="component" value="Unassembled WGS sequence"/>
</dbReference>
<evidence type="ECO:0000313" key="2">
    <source>
        <dbReference type="Proteomes" id="UP001596099"/>
    </source>
</evidence>
<accession>A0ABD5RPW8</accession>
<dbReference type="Gene3D" id="3.90.79.10">
    <property type="entry name" value="Nucleoside Triphosphate Pyrophosphohydrolase"/>
    <property type="match status" value="1"/>
</dbReference>
<dbReference type="AlphaFoldDB" id="A0ABD5RPW8"/>
<dbReference type="EMBL" id="JBHSQH010000001">
    <property type="protein sequence ID" value="MFC5972543.1"/>
    <property type="molecule type" value="Genomic_DNA"/>
</dbReference>
<sequence length="173" mass="18967">MDRLPPFDALRADDAVTVAESTATHASDEFDYWTRLDGILVLGVLDTDGNVLLMDSSHGWRLPFVAVEGSDWASVARTSAEALTGVEVTVESVERVECVEHRPDDSADRVDSVTRTVTHDVVVRTTPVAEGSLAATPRLPDWGELTVDWFGAVPDDAYRDHDETVADIERMLD</sequence>
<organism evidence="1 2">
    <name type="scientific">Halomarina salina</name>
    <dbReference type="NCBI Taxonomy" id="1872699"/>
    <lineage>
        <taxon>Archaea</taxon>
        <taxon>Methanobacteriati</taxon>
        <taxon>Methanobacteriota</taxon>
        <taxon>Stenosarchaea group</taxon>
        <taxon>Halobacteria</taxon>
        <taxon>Halobacteriales</taxon>
        <taxon>Natronomonadaceae</taxon>
        <taxon>Halomarina</taxon>
    </lineage>
</organism>
<evidence type="ECO:0008006" key="3">
    <source>
        <dbReference type="Google" id="ProtNLM"/>
    </source>
</evidence>
<reference evidence="1 2" key="1">
    <citation type="journal article" date="2019" name="Int. J. Syst. Evol. Microbiol.">
        <title>The Global Catalogue of Microorganisms (GCM) 10K type strain sequencing project: providing services to taxonomists for standard genome sequencing and annotation.</title>
        <authorList>
            <consortium name="The Broad Institute Genomics Platform"/>
            <consortium name="The Broad Institute Genome Sequencing Center for Infectious Disease"/>
            <person name="Wu L."/>
            <person name="Ma J."/>
        </authorList>
    </citation>
    <scope>NUCLEOTIDE SEQUENCE [LARGE SCALE GENOMIC DNA]</scope>
    <source>
        <strain evidence="1 2">CGMCC 1.12543</strain>
    </source>
</reference>